<dbReference type="KEGG" id="glz:GLAREA_06216"/>
<keyword evidence="2" id="KW-1185">Reference proteome</keyword>
<evidence type="ECO:0000313" key="2">
    <source>
        <dbReference type="Proteomes" id="UP000016922"/>
    </source>
</evidence>
<protein>
    <submittedName>
        <fullName evidence="1">Uncharacterized protein</fullName>
    </submittedName>
</protein>
<organism evidence="1 2">
    <name type="scientific">Glarea lozoyensis (strain ATCC 20868 / MF5171)</name>
    <dbReference type="NCBI Taxonomy" id="1116229"/>
    <lineage>
        <taxon>Eukaryota</taxon>
        <taxon>Fungi</taxon>
        <taxon>Dikarya</taxon>
        <taxon>Ascomycota</taxon>
        <taxon>Pezizomycotina</taxon>
        <taxon>Leotiomycetes</taxon>
        <taxon>Helotiales</taxon>
        <taxon>Helotiaceae</taxon>
        <taxon>Glarea</taxon>
    </lineage>
</organism>
<dbReference type="Proteomes" id="UP000016922">
    <property type="component" value="Unassembled WGS sequence"/>
</dbReference>
<sequence>MFEPMLDQRNIFSPLLEKFLAHVTAHQSPFESCAEGSEEFQSWLKLLKSHPQFAIDMAISAGKNWNGTKPWDEEHRSAYTEEELDLNEIFAQQILERREEEEIEAAAKQHCIRSLIELQHLNRKDEH</sequence>
<proteinExistence type="predicted"/>
<reference evidence="1 2" key="1">
    <citation type="journal article" date="2013" name="BMC Genomics">
        <title>Genomics-driven discovery of the pneumocandin biosynthetic gene cluster in the fungus Glarea lozoyensis.</title>
        <authorList>
            <person name="Chen L."/>
            <person name="Yue Q."/>
            <person name="Zhang X."/>
            <person name="Xiang M."/>
            <person name="Wang C."/>
            <person name="Li S."/>
            <person name="Che Y."/>
            <person name="Ortiz-Lopez F.J."/>
            <person name="Bills G.F."/>
            <person name="Liu X."/>
            <person name="An Z."/>
        </authorList>
    </citation>
    <scope>NUCLEOTIDE SEQUENCE [LARGE SCALE GENOMIC DNA]</scope>
    <source>
        <strain evidence="2">ATCC 20868 / MF5171</strain>
    </source>
</reference>
<dbReference type="HOGENOM" id="CLU_1970774_0_0_1"/>
<dbReference type="GeneID" id="19465270"/>
<dbReference type="OrthoDB" id="1022638at2759"/>
<name>S3D7V9_GLAL2</name>
<evidence type="ECO:0000313" key="1">
    <source>
        <dbReference type="EMBL" id="EPE33204.1"/>
    </source>
</evidence>
<dbReference type="EMBL" id="KE145358">
    <property type="protein sequence ID" value="EPE33204.1"/>
    <property type="molecule type" value="Genomic_DNA"/>
</dbReference>
<dbReference type="AlphaFoldDB" id="S3D7V9"/>
<gene>
    <name evidence="1" type="ORF">GLAREA_06216</name>
</gene>
<dbReference type="RefSeq" id="XP_008079821.1">
    <property type="nucleotide sequence ID" value="XM_008081630.1"/>
</dbReference>
<accession>S3D7V9</accession>